<keyword evidence="6" id="KW-0865">Zymogen</keyword>
<dbReference type="PRINTS" id="PR00722">
    <property type="entry name" value="CHYMOTRYPSIN"/>
</dbReference>
<keyword evidence="5" id="KW-0720">Serine protease</keyword>
<keyword evidence="12" id="KW-1185">Reference proteome</keyword>
<evidence type="ECO:0000256" key="1">
    <source>
        <dbReference type="ARBA" id="ARBA00007664"/>
    </source>
</evidence>
<dbReference type="EC" id="3.4.21.4" evidence="9"/>
<evidence type="ECO:0000256" key="2">
    <source>
        <dbReference type="ARBA" id="ARBA00022670"/>
    </source>
</evidence>
<protein>
    <recommendedName>
        <fullName evidence="9">trypsin</fullName>
        <ecNumber evidence="9">3.4.21.4</ecNumber>
    </recommendedName>
</protein>
<dbReference type="PANTHER" id="PTHR24276">
    <property type="entry name" value="POLYSERASE-RELATED"/>
    <property type="match status" value="1"/>
</dbReference>
<dbReference type="Gene3D" id="2.40.10.10">
    <property type="entry name" value="Trypsin-like serine proteases"/>
    <property type="match status" value="1"/>
</dbReference>
<dbReference type="Proteomes" id="UP001153292">
    <property type="component" value="Chromosome 24"/>
</dbReference>
<dbReference type="SUPFAM" id="SSF50494">
    <property type="entry name" value="Trypsin-like serine proteases"/>
    <property type="match status" value="1"/>
</dbReference>
<keyword evidence="2" id="KW-0645">Protease</keyword>
<dbReference type="PANTHER" id="PTHR24276:SF97">
    <property type="entry name" value="GH13245P2-RELATED"/>
    <property type="match status" value="1"/>
</dbReference>
<sequence>MFSPQRIDSVSTAFLCHHKVYEISTYLVISCIETAKSILTVVLDAQKPLVCAGHRGISARILGGHNISIIEAPYHVNYGDICGAVLIHQQWALTAAHCGTDSSYIRVGNKHRLNGARIKILTHLVNPGYAKHHVFDYDVQLLRFRKLHFSAKVSAIEISGDEHADSIIVAGWGYDMEKGDYKEFLQEIKLNIVPLEECQRVDKFWYNYTLTTRMFCAGGPGKDACQGDSGGGAVSEGRLLGISSFGFGCGRNIPGVYINITENSIRSSRSPRELHGHAPVALRSGWGAVQWALGRVFSPHAWAFLRASAGSPQYPARPLPCSPG</sequence>
<proteinExistence type="inferred from homology"/>
<dbReference type="InterPro" id="IPR009003">
    <property type="entry name" value="Peptidase_S1_PA"/>
</dbReference>
<comment type="similarity">
    <text evidence="1">Belongs to the peptidase S1 family.</text>
</comment>
<evidence type="ECO:0000256" key="9">
    <source>
        <dbReference type="ARBA" id="ARBA00038868"/>
    </source>
</evidence>
<keyword evidence="4" id="KW-0378">Hydrolase</keyword>
<gene>
    <name evidence="11" type="ORF">CHILSU_LOCUS6804</name>
</gene>
<dbReference type="InterPro" id="IPR001314">
    <property type="entry name" value="Peptidase_S1A"/>
</dbReference>
<dbReference type="CDD" id="cd00190">
    <property type="entry name" value="Tryp_SPc"/>
    <property type="match status" value="1"/>
</dbReference>
<organism evidence="11 12">
    <name type="scientific">Chilo suppressalis</name>
    <name type="common">Asiatic rice borer moth</name>
    <dbReference type="NCBI Taxonomy" id="168631"/>
    <lineage>
        <taxon>Eukaryota</taxon>
        <taxon>Metazoa</taxon>
        <taxon>Ecdysozoa</taxon>
        <taxon>Arthropoda</taxon>
        <taxon>Hexapoda</taxon>
        <taxon>Insecta</taxon>
        <taxon>Pterygota</taxon>
        <taxon>Neoptera</taxon>
        <taxon>Endopterygota</taxon>
        <taxon>Lepidoptera</taxon>
        <taxon>Glossata</taxon>
        <taxon>Ditrysia</taxon>
        <taxon>Pyraloidea</taxon>
        <taxon>Crambidae</taxon>
        <taxon>Crambinae</taxon>
        <taxon>Chilo</taxon>
    </lineage>
</organism>
<name>A0ABN8B7X7_CHISP</name>
<dbReference type="EMBL" id="OU963917">
    <property type="protein sequence ID" value="CAH0403529.1"/>
    <property type="molecule type" value="Genomic_DNA"/>
</dbReference>
<dbReference type="Pfam" id="PF00089">
    <property type="entry name" value="Trypsin"/>
    <property type="match status" value="1"/>
</dbReference>
<evidence type="ECO:0000313" key="12">
    <source>
        <dbReference type="Proteomes" id="UP001153292"/>
    </source>
</evidence>
<evidence type="ECO:0000256" key="5">
    <source>
        <dbReference type="ARBA" id="ARBA00022825"/>
    </source>
</evidence>
<dbReference type="InterPro" id="IPR001254">
    <property type="entry name" value="Trypsin_dom"/>
</dbReference>
<accession>A0ABN8B7X7</accession>
<evidence type="ECO:0000256" key="7">
    <source>
        <dbReference type="ARBA" id="ARBA00023157"/>
    </source>
</evidence>
<dbReference type="InterPro" id="IPR050430">
    <property type="entry name" value="Peptidase_S1"/>
</dbReference>
<keyword evidence="7" id="KW-1015">Disulfide bond</keyword>
<evidence type="ECO:0000259" key="10">
    <source>
        <dbReference type="PROSITE" id="PS50240"/>
    </source>
</evidence>
<feature type="domain" description="Peptidase S1" evidence="10">
    <location>
        <begin position="61"/>
        <end position="297"/>
    </location>
</feature>
<dbReference type="PROSITE" id="PS00134">
    <property type="entry name" value="TRYPSIN_HIS"/>
    <property type="match status" value="1"/>
</dbReference>
<evidence type="ECO:0000256" key="3">
    <source>
        <dbReference type="ARBA" id="ARBA00022757"/>
    </source>
</evidence>
<dbReference type="PROSITE" id="PS50240">
    <property type="entry name" value="TRYPSIN_DOM"/>
    <property type="match status" value="1"/>
</dbReference>
<evidence type="ECO:0000256" key="4">
    <source>
        <dbReference type="ARBA" id="ARBA00022801"/>
    </source>
</evidence>
<comment type="catalytic activity">
    <reaction evidence="8">
        <text>Preferential cleavage: Arg-|-Xaa, Lys-|-Xaa.</text>
        <dbReference type="EC" id="3.4.21.4"/>
    </reaction>
</comment>
<evidence type="ECO:0000256" key="8">
    <source>
        <dbReference type="ARBA" id="ARBA00036320"/>
    </source>
</evidence>
<evidence type="ECO:0000256" key="6">
    <source>
        <dbReference type="ARBA" id="ARBA00023145"/>
    </source>
</evidence>
<keyword evidence="3" id="KW-0222">Digestion</keyword>
<reference evidence="11" key="1">
    <citation type="submission" date="2021-12" db="EMBL/GenBank/DDBJ databases">
        <authorList>
            <person name="King R."/>
        </authorList>
    </citation>
    <scope>NUCLEOTIDE SEQUENCE</scope>
</reference>
<dbReference type="InterPro" id="IPR018114">
    <property type="entry name" value="TRYPSIN_HIS"/>
</dbReference>
<dbReference type="SMART" id="SM00020">
    <property type="entry name" value="Tryp_SPc"/>
    <property type="match status" value="1"/>
</dbReference>
<dbReference type="InterPro" id="IPR043504">
    <property type="entry name" value="Peptidase_S1_PA_chymotrypsin"/>
</dbReference>
<evidence type="ECO:0000313" key="11">
    <source>
        <dbReference type="EMBL" id="CAH0403529.1"/>
    </source>
</evidence>